<organism evidence="12 13">
    <name type="scientific">Tortispora caseinolytica NRRL Y-17796</name>
    <dbReference type="NCBI Taxonomy" id="767744"/>
    <lineage>
        <taxon>Eukaryota</taxon>
        <taxon>Fungi</taxon>
        <taxon>Dikarya</taxon>
        <taxon>Ascomycota</taxon>
        <taxon>Saccharomycotina</taxon>
        <taxon>Trigonopsidomycetes</taxon>
        <taxon>Trigonopsidales</taxon>
        <taxon>Trigonopsidaceae</taxon>
        <taxon>Tortispora</taxon>
    </lineage>
</organism>
<reference evidence="13" key="1">
    <citation type="submission" date="2016-02" db="EMBL/GenBank/DDBJ databases">
        <title>Comparative genomics of biotechnologically important yeasts.</title>
        <authorList>
            <consortium name="DOE Joint Genome Institute"/>
            <person name="Riley R."/>
            <person name="Haridas S."/>
            <person name="Wolfe K.H."/>
            <person name="Lopes M.R."/>
            <person name="Hittinger C.T."/>
            <person name="Goker M."/>
            <person name="Salamov A."/>
            <person name="Wisecaver J."/>
            <person name="Long T.M."/>
            <person name="Aerts A.L."/>
            <person name="Barry K."/>
            <person name="Choi C."/>
            <person name="Clum A."/>
            <person name="Coughlan A.Y."/>
            <person name="Deshpande S."/>
            <person name="Douglass A.P."/>
            <person name="Hanson S.J."/>
            <person name="Klenk H.-P."/>
            <person name="Labutti K."/>
            <person name="Lapidus A."/>
            <person name="Lindquist E."/>
            <person name="Lipzen A."/>
            <person name="Meier-Kolthoff J.P."/>
            <person name="Ohm R.A."/>
            <person name="Otillar R.P."/>
            <person name="Pangilinan J."/>
            <person name="Peng Y."/>
            <person name="Rokas A."/>
            <person name="Rosa C.A."/>
            <person name="Scheuner C."/>
            <person name="Sibirny A.A."/>
            <person name="Slot J.C."/>
            <person name="Stielow J.B."/>
            <person name="Sun H."/>
            <person name="Kurtzman C.P."/>
            <person name="Blackwell M."/>
            <person name="Jeffries T.W."/>
            <person name="Grigoriev I.V."/>
        </authorList>
    </citation>
    <scope>NUCLEOTIDE SEQUENCE [LARGE SCALE GENOMIC DNA]</scope>
    <source>
        <strain evidence="13">NRRL Y-17796</strain>
    </source>
</reference>
<evidence type="ECO:0000256" key="6">
    <source>
        <dbReference type="ARBA" id="ARBA00022692"/>
    </source>
</evidence>
<dbReference type="Gene3D" id="3.40.720.10">
    <property type="entry name" value="Alkaline Phosphatase, subunit A"/>
    <property type="match status" value="1"/>
</dbReference>
<keyword evidence="4" id="KW-0337">GPI-anchor biosynthesis</keyword>
<evidence type="ECO:0000256" key="2">
    <source>
        <dbReference type="ARBA" id="ARBA00004687"/>
    </source>
</evidence>
<keyword evidence="5" id="KW-0808">Transferase</keyword>
<feature type="transmembrane region" description="Helical" evidence="11">
    <location>
        <begin position="929"/>
        <end position="955"/>
    </location>
</feature>
<feature type="transmembrane region" description="Helical" evidence="11">
    <location>
        <begin position="850"/>
        <end position="869"/>
    </location>
</feature>
<feature type="transmembrane region" description="Helical" evidence="11">
    <location>
        <begin position="697"/>
        <end position="716"/>
    </location>
</feature>
<feature type="transmembrane region" description="Helical" evidence="11">
    <location>
        <begin position="772"/>
        <end position="792"/>
    </location>
</feature>
<evidence type="ECO:0000256" key="7">
    <source>
        <dbReference type="ARBA" id="ARBA00022824"/>
    </source>
</evidence>
<evidence type="ECO:0000256" key="11">
    <source>
        <dbReference type="SAM" id="Phobius"/>
    </source>
</evidence>
<evidence type="ECO:0000256" key="10">
    <source>
        <dbReference type="ARBA" id="ARBA00023180"/>
    </source>
</evidence>
<evidence type="ECO:0000256" key="5">
    <source>
        <dbReference type="ARBA" id="ARBA00022679"/>
    </source>
</evidence>
<feature type="transmembrane region" description="Helical" evidence="11">
    <location>
        <begin position="627"/>
        <end position="647"/>
    </location>
</feature>
<keyword evidence="6 11" id="KW-0812">Transmembrane</keyword>
<feature type="transmembrane region" description="Helical" evidence="11">
    <location>
        <begin position="499"/>
        <end position="517"/>
    </location>
</feature>
<dbReference type="SUPFAM" id="SSF53649">
    <property type="entry name" value="Alkaline phosphatase-like"/>
    <property type="match status" value="1"/>
</dbReference>
<evidence type="ECO:0000313" key="13">
    <source>
        <dbReference type="Proteomes" id="UP000095023"/>
    </source>
</evidence>
<dbReference type="GO" id="GO:0005789">
    <property type="term" value="C:endoplasmic reticulum membrane"/>
    <property type="evidence" value="ECO:0007669"/>
    <property type="project" value="UniProtKB-SubCell"/>
</dbReference>
<dbReference type="EMBL" id="KV453841">
    <property type="protein sequence ID" value="ODV91627.1"/>
    <property type="molecule type" value="Genomic_DNA"/>
</dbReference>
<feature type="transmembrane region" description="Helical" evidence="11">
    <location>
        <begin position="465"/>
        <end position="487"/>
    </location>
</feature>
<dbReference type="UniPathway" id="UPA00196"/>
<feature type="transmembrane region" description="Helical" evidence="11">
    <location>
        <begin position="889"/>
        <end position="908"/>
    </location>
</feature>
<dbReference type="GO" id="GO:0006506">
    <property type="term" value="P:GPI anchor biosynthetic process"/>
    <property type="evidence" value="ECO:0007669"/>
    <property type="project" value="UniProtKB-UniPathway"/>
</dbReference>
<evidence type="ECO:0000256" key="4">
    <source>
        <dbReference type="ARBA" id="ARBA00022502"/>
    </source>
</evidence>
<dbReference type="PANTHER" id="PTHR23071:SF1">
    <property type="entry name" value="GPI ETHANOLAMINE PHOSPHATE TRANSFERASE 3"/>
    <property type="match status" value="1"/>
</dbReference>
<name>A0A1E4TIT5_9ASCO</name>
<feature type="transmembrane region" description="Helical" evidence="11">
    <location>
        <begin position="20"/>
        <end position="47"/>
    </location>
</feature>
<dbReference type="InterPro" id="IPR002591">
    <property type="entry name" value="Phosphodiest/P_Trfase"/>
</dbReference>
<proteinExistence type="inferred from homology"/>
<dbReference type="InterPro" id="IPR017850">
    <property type="entry name" value="Alkaline_phosphatase_core_sf"/>
</dbReference>
<evidence type="ECO:0000256" key="9">
    <source>
        <dbReference type="ARBA" id="ARBA00023136"/>
    </source>
</evidence>
<feature type="transmembrane region" description="Helical" evidence="11">
    <location>
        <begin position="659"/>
        <end position="677"/>
    </location>
</feature>
<dbReference type="Pfam" id="PF01663">
    <property type="entry name" value="Phosphodiest"/>
    <property type="match status" value="1"/>
</dbReference>
<dbReference type="Proteomes" id="UP000095023">
    <property type="component" value="Unassembled WGS sequence"/>
</dbReference>
<accession>A0A1E4TIT5</accession>
<keyword evidence="13" id="KW-1185">Reference proteome</keyword>
<comment type="similarity">
    <text evidence="3">Belongs to the PIGG/PIGN/PIGO family. PIGO subfamily.</text>
</comment>
<dbReference type="GO" id="GO:0051377">
    <property type="term" value="F:mannose-ethanolamine phosphotransferase activity"/>
    <property type="evidence" value="ECO:0007669"/>
    <property type="project" value="EnsemblFungi"/>
</dbReference>
<feature type="transmembrane region" description="Helical" evidence="11">
    <location>
        <begin position="747"/>
        <end position="766"/>
    </location>
</feature>
<feature type="transmembrane region" description="Helical" evidence="11">
    <location>
        <begin position="435"/>
        <end position="459"/>
    </location>
</feature>
<dbReference type="InterPro" id="IPR037675">
    <property type="entry name" value="PIG-O_N"/>
</dbReference>
<evidence type="ECO:0000256" key="8">
    <source>
        <dbReference type="ARBA" id="ARBA00022989"/>
    </source>
</evidence>
<dbReference type="InterPro" id="IPR039524">
    <property type="entry name" value="PIGO/GPI13"/>
</dbReference>
<gene>
    <name evidence="12" type="ORF">CANCADRAFT_73720</name>
</gene>
<comment type="subcellular location">
    <subcellularLocation>
        <location evidence="1">Endoplasmic reticulum membrane</location>
        <topology evidence="1">Multi-pass membrane protein</topology>
    </subcellularLocation>
</comment>
<keyword evidence="9 11" id="KW-0472">Membrane</keyword>
<feature type="transmembrane region" description="Helical" evidence="11">
    <location>
        <begin position="523"/>
        <end position="543"/>
    </location>
</feature>
<evidence type="ECO:0000256" key="3">
    <source>
        <dbReference type="ARBA" id="ARBA00008695"/>
    </source>
</evidence>
<protein>
    <submittedName>
        <fullName evidence="12">Uncharacterized protein</fullName>
    </submittedName>
</protein>
<feature type="transmembrane region" description="Helical" evidence="11">
    <location>
        <begin position="555"/>
        <end position="574"/>
    </location>
</feature>
<sequence>MASKAETARSLAKRRLNFGIVSVSLIFVWFLAIQGIGTYLFSTGFLLSRTELSQKSSTDTAIPPKFSKAIVVLIDALRYDFTVPAAGLQCHNHLTALNEIASDSPNNAILLKFLSDPPTTTLQRLKGLTTGSLPTFIEAGSNFDGTSINSDSWIYQLHTANKTIAFMGDDTWIALYPDSFYPPLTFPYESFNVWDLHTLDEGVISHLYPLLDSTSPQYDVLIAHFLGVDHAGHRYGPNHPEMASKLDQMDSVVRKIVSSIDDDTLLIVMGDHGMDSKGDHGGDSQLEIESALFMYSKKPVFHPSNHGLLDPDTVSQIDLVPTISLLLGLPIPYGNLGKPISNCFVGTKGNDHFHLAQALFASTSQIKEYHETYVQLSSASAQVPASIVRLWDKASSDYQKCVSSKSSSSCKTAVSSLEEYSNEILRHYQKLWIRFDYTLIIIGLITLALGIASLSAYLLSAPFDTWGSLVIKILSFGSFGIVAVILFLQVSGMGFQMPYVLFGFSLASFLGCMKYLWHKLRSIKVSFWNCFAALLTVFHLVLFASNSFTIWEDRVSAFLVATAGLVMLIASFVVEDKMDRFLCVYQSLIFTVLTRLSAFSTLCREEQGQYCLTTFYDSGSSVTTSPYILGSLFAISIILPEIVANYYRRSDSFRESAPIIISMGLRGCLLFIASYWLCEAGDNQNWLEFDAFKSVKFLLGQSVLFAALIVGTVYFYQGPVCIAISLGDTKDNAENAGKPIVRGFANVYGSLYTYSLLIAYVLVALFTKPVGGITLAAMLWQILCLVDIIDILKLNETAFGPVVLGLLGNLHFFTTGHQATIPSVQWDMAFALTENISFPLSHLSIIMNSLGSYILSALAVPLFVFWNFAPKKGLYNALLWHVSRACAYFLLYHSVVSFSSFLFAAYFRRHLMVWKIFAPRYMLAGISTIAVYLTTVFGALATATAITLSSVTALFG</sequence>
<dbReference type="CDD" id="cd16023">
    <property type="entry name" value="GPI_EPT_3"/>
    <property type="match status" value="1"/>
</dbReference>
<keyword evidence="10" id="KW-0325">Glycoprotein</keyword>
<comment type="pathway">
    <text evidence="2">Glycolipid biosynthesis; glycosylphosphatidylinositol-anchor biosynthesis.</text>
</comment>
<dbReference type="PANTHER" id="PTHR23071">
    <property type="entry name" value="PHOSPHATIDYLINOSITOL GLYCAN"/>
    <property type="match status" value="1"/>
</dbReference>
<keyword evidence="8 11" id="KW-1133">Transmembrane helix</keyword>
<evidence type="ECO:0000256" key="1">
    <source>
        <dbReference type="ARBA" id="ARBA00004477"/>
    </source>
</evidence>
<keyword evidence="7" id="KW-0256">Endoplasmic reticulum</keyword>
<dbReference type="AlphaFoldDB" id="A0A1E4TIT5"/>
<dbReference type="OrthoDB" id="272139at2759"/>
<evidence type="ECO:0000313" key="12">
    <source>
        <dbReference type="EMBL" id="ODV91627.1"/>
    </source>
</evidence>